<keyword evidence="7" id="KW-0282">Flagellum</keyword>
<dbReference type="InterPro" id="IPR010930">
    <property type="entry name" value="Flg_bb/hook_C_dom"/>
</dbReference>
<comment type="subcellular location">
    <subcellularLocation>
        <location evidence="1 4">Bacterial flagellum basal body</location>
    </subcellularLocation>
</comment>
<protein>
    <submittedName>
        <fullName evidence="7">Flagellar hook basal-body protein</fullName>
    </submittedName>
</protein>
<comment type="similarity">
    <text evidence="2 4">Belongs to the flagella basal body rod proteins family.</text>
</comment>
<evidence type="ECO:0000259" key="5">
    <source>
        <dbReference type="Pfam" id="PF06429"/>
    </source>
</evidence>
<dbReference type="GO" id="GO:0009425">
    <property type="term" value="C:bacterial-type flagellum basal body"/>
    <property type="evidence" value="ECO:0007669"/>
    <property type="project" value="UniProtKB-SubCell"/>
</dbReference>
<accession>A0AAP7DE40</accession>
<dbReference type="Proteomes" id="UP000576645">
    <property type="component" value="Unassembled WGS sequence"/>
</dbReference>
<dbReference type="PANTHER" id="PTHR30435:SF19">
    <property type="entry name" value="FLAGELLAR BASAL-BODY ROD PROTEIN FLGG"/>
    <property type="match status" value="1"/>
</dbReference>
<evidence type="ECO:0000313" key="8">
    <source>
        <dbReference type="Proteomes" id="UP000576645"/>
    </source>
</evidence>
<dbReference type="SUPFAM" id="SSF117143">
    <property type="entry name" value="Flagellar hook protein flgE"/>
    <property type="match status" value="1"/>
</dbReference>
<name>A0AAP7DE40_9VIBR</name>
<evidence type="ECO:0000256" key="4">
    <source>
        <dbReference type="RuleBase" id="RU362116"/>
    </source>
</evidence>
<gene>
    <name evidence="7" type="ORF">F0238_12620</name>
</gene>
<keyword evidence="3 4" id="KW-0975">Bacterial flagellum</keyword>
<feature type="domain" description="Flagellar hook protein FlgE/F/G-like D1" evidence="6">
    <location>
        <begin position="61"/>
        <end position="122"/>
    </location>
</feature>
<dbReference type="AlphaFoldDB" id="A0AAP7DE40"/>
<dbReference type="InterPro" id="IPR020013">
    <property type="entry name" value="Flagellar_FlgE/F/G"/>
</dbReference>
<keyword evidence="7" id="KW-0969">Cilium</keyword>
<dbReference type="GO" id="GO:0071978">
    <property type="term" value="P:bacterial-type flagellum-dependent swarming motility"/>
    <property type="evidence" value="ECO:0007669"/>
    <property type="project" value="TreeGrafter"/>
</dbReference>
<evidence type="ECO:0000256" key="2">
    <source>
        <dbReference type="ARBA" id="ARBA00009677"/>
    </source>
</evidence>
<reference evidence="7 8" key="1">
    <citation type="submission" date="2019-09" db="EMBL/GenBank/DDBJ databases">
        <title>Draft genome sequencing and comparative genomics of hatchery-associated Vibrios.</title>
        <authorList>
            <person name="Kehlet-Delgado H."/>
            <person name="Mueller R.S."/>
        </authorList>
    </citation>
    <scope>NUCLEOTIDE SEQUENCE [LARGE SCALE GENOMIC DNA]</scope>
    <source>
        <strain evidence="7 8">09-121-3</strain>
    </source>
</reference>
<keyword evidence="7" id="KW-0966">Cell projection</keyword>
<evidence type="ECO:0000313" key="7">
    <source>
        <dbReference type="EMBL" id="NOJ23572.1"/>
    </source>
</evidence>
<comment type="caution">
    <text evidence="7">The sequence shown here is derived from an EMBL/GenBank/DDBJ whole genome shotgun (WGS) entry which is preliminary data.</text>
</comment>
<sequence length="215" mass="23874">MNKIPEIVLQSIKADLTQIDRVSSNTSNVSTPGFKAYLSNNVGINHTQGELTKTSRALDIAIEGSGWFVARNNDALILTRNGQFQISNDGHLVTSSGYVLQGQSGDIALPGPSFELNQQGEIIIDETYIAQFLTVEPTQNQRSQYNNGEIYLNSREKLKLSSGNAFRQGYLEQSNVQPSEAVLQLMILNKHTQTMQKTYQAYDQMIQKTISELGK</sequence>
<dbReference type="EMBL" id="VTXP01000005">
    <property type="protein sequence ID" value="NOJ23572.1"/>
    <property type="molecule type" value="Genomic_DNA"/>
</dbReference>
<feature type="domain" description="Flagellar basal-body/hook protein C-terminal" evidence="5">
    <location>
        <begin position="167"/>
        <end position="211"/>
    </location>
</feature>
<evidence type="ECO:0000256" key="3">
    <source>
        <dbReference type="ARBA" id="ARBA00023143"/>
    </source>
</evidence>
<evidence type="ECO:0000256" key="1">
    <source>
        <dbReference type="ARBA" id="ARBA00004117"/>
    </source>
</evidence>
<dbReference type="PANTHER" id="PTHR30435">
    <property type="entry name" value="FLAGELLAR PROTEIN"/>
    <property type="match status" value="1"/>
</dbReference>
<dbReference type="NCBIfam" id="TIGR03506">
    <property type="entry name" value="FlgEFG_subfam"/>
    <property type="match status" value="1"/>
</dbReference>
<dbReference type="InterPro" id="IPR037925">
    <property type="entry name" value="FlgE/F/G-like"/>
</dbReference>
<dbReference type="Pfam" id="PF22692">
    <property type="entry name" value="LlgE_F_G_D1"/>
    <property type="match status" value="1"/>
</dbReference>
<evidence type="ECO:0000259" key="6">
    <source>
        <dbReference type="Pfam" id="PF22692"/>
    </source>
</evidence>
<dbReference type="InterPro" id="IPR053967">
    <property type="entry name" value="LlgE_F_G-like_D1"/>
</dbReference>
<organism evidence="7 8">
    <name type="scientific">Vibrio coralliilyticus</name>
    <dbReference type="NCBI Taxonomy" id="190893"/>
    <lineage>
        <taxon>Bacteria</taxon>
        <taxon>Pseudomonadati</taxon>
        <taxon>Pseudomonadota</taxon>
        <taxon>Gammaproteobacteria</taxon>
        <taxon>Vibrionales</taxon>
        <taxon>Vibrionaceae</taxon>
        <taxon>Vibrio</taxon>
    </lineage>
</organism>
<dbReference type="RefSeq" id="WP_021456856.1">
    <property type="nucleotide sequence ID" value="NZ_CP031472.1"/>
</dbReference>
<dbReference type="Pfam" id="PF06429">
    <property type="entry name" value="Flg_bbr_C"/>
    <property type="match status" value="1"/>
</dbReference>
<proteinExistence type="inferred from homology"/>